<proteinExistence type="predicted"/>
<evidence type="ECO:0000313" key="1">
    <source>
        <dbReference type="EMBL" id="SHJ17302.1"/>
    </source>
</evidence>
<keyword evidence="2" id="KW-1185">Reference proteome</keyword>
<organism evidence="1 2">
    <name type="scientific">Malonomonas rubra DSM 5091</name>
    <dbReference type="NCBI Taxonomy" id="1122189"/>
    <lineage>
        <taxon>Bacteria</taxon>
        <taxon>Pseudomonadati</taxon>
        <taxon>Thermodesulfobacteriota</taxon>
        <taxon>Desulfuromonadia</taxon>
        <taxon>Desulfuromonadales</taxon>
        <taxon>Geopsychrobacteraceae</taxon>
        <taxon>Malonomonas</taxon>
    </lineage>
</organism>
<evidence type="ECO:0000313" key="2">
    <source>
        <dbReference type="Proteomes" id="UP000184171"/>
    </source>
</evidence>
<dbReference type="RefSeq" id="WP_072907822.1">
    <property type="nucleotide sequence ID" value="NZ_FQZT01000005.1"/>
</dbReference>
<reference evidence="1 2" key="1">
    <citation type="submission" date="2016-11" db="EMBL/GenBank/DDBJ databases">
        <authorList>
            <person name="Jaros S."/>
            <person name="Januszkiewicz K."/>
            <person name="Wedrychowicz H."/>
        </authorList>
    </citation>
    <scope>NUCLEOTIDE SEQUENCE [LARGE SCALE GENOMIC DNA]</scope>
    <source>
        <strain evidence="1 2">DSM 5091</strain>
    </source>
</reference>
<gene>
    <name evidence="1" type="ORF">SAMN02745165_01689</name>
</gene>
<protein>
    <submittedName>
        <fullName evidence="1">Uncharacterized protein</fullName>
    </submittedName>
</protein>
<dbReference type="OrthoDB" id="9981889at2"/>
<dbReference type="AlphaFoldDB" id="A0A1M6H5B4"/>
<dbReference type="EMBL" id="FQZT01000005">
    <property type="protein sequence ID" value="SHJ17302.1"/>
    <property type="molecule type" value="Genomic_DNA"/>
</dbReference>
<dbReference type="Proteomes" id="UP000184171">
    <property type="component" value="Unassembled WGS sequence"/>
</dbReference>
<accession>A0A1M6H5B4</accession>
<name>A0A1M6H5B4_MALRU</name>
<sequence length="197" mass="21468">MASVKNEQMFAALEKETGKKIQQAVKQGEGKNLVAQTIAREQFEKYFAESGDMAADGSKIARRILLGAFRAAEKLEWSLEKAIVPLAQGLMAGIYKNCHDYTESSIVLIKAAIQSSTLVTDEVVPLGTKVLQTIIEGGEEVEADMPDLLKKVTRAATKAAKGAPKKEMKDLENILMGLLEGKCSLRADGVVWKKKTK</sequence>